<dbReference type="AlphaFoldDB" id="A0A6J4K6K2"/>
<dbReference type="EMBL" id="CADCTC010000272">
    <property type="protein sequence ID" value="CAA9296359.1"/>
    <property type="molecule type" value="Genomic_DNA"/>
</dbReference>
<gene>
    <name evidence="1" type="ORF">AVDCRST_MAG77-5602</name>
</gene>
<dbReference type="PANTHER" id="PTHR22946:SF8">
    <property type="entry name" value="ACETYL XYLAN ESTERASE DOMAIN-CONTAINING PROTEIN"/>
    <property type="match status" value="1"/>
</dbReference>
<organism evidence="1">
    <name type="scientific">uncultured Chloroflexota bacterium</name>
    <dbReference type="NCBI Taxonomy" id="166587"/>
    <lineage>
        <taxon>Bacteria</taxon>
        <taxon>Bacillati</taxon>
        <taxon>Chloroflexota</taxon>
        <taxon>environmental samples</taxon>
    </lineage>
</organism>
<dbReference type="Gene3D" id="3.40.50.1820">
    <property type="entry name" value="alpha/beta hydrolase"/>
    <property type="match status" value="2"/>
</dbReference>
<proteinExistence type="predicted"/>
<dbReference type="SUPFAM" id="SSF53474">
    <property type="entry name" value="alpha/beta-Hydrolases"/>
    <property type="match status" value="2"/>
</dbReference>
<dbReference type="InterPro" id="IPR029058">
    <property type="entry name" value="AB_hydrolase_fold"/>
</dbReference>
<evidence type="ECO:0008006" key="2">
    <source>
        <dbReference type="Google" id="ProtNLM"/>
    </source>
</evidence>
<sequence length="681" mass="73234">MLDDARLRRVVHWQDTVAMPTYATREAWLERAAEIREQVLFAAGLLPLPERTPLFPIVTGRQERDGYAIENVAFESFSGFYCTGNLYRPLAPGPHPVVLTPHGHWQKGRFAQRDTGSVPARCINFARQGYLTFSPDMVGYVDSQQVPHRTFDSPRSHLWGIGALGLQLWNNIRSLDYLLALPDADSARVACTGESGGATQAYLLAAVDERVRIVALVNMLSAHYAGGCVCENAPGLRLGLTNMEIVAATAPRPMLIVAATGDWTVNTPRVEYPAVRGIYEILGAADQLECVQFDAPHNSNLDSRQAVYGFLAHHFDGHGAPAPPSAKQVFRAGIARPLAETPGSHIDDTESLRVFAVTTRPAEWKPLDMSTLKKRQQTGVSAGLPSGPARLEPFRALYGSLFRRALGAMLPSESELSIRRGPVHSVTEQTGSSGTVVERLEIGVASQGARIPALLLRPLSAPDDAPPVVLVHEDGRAALVSENAIPLAGDPPRVVAAQGASAPWGSPMLAELLGAGRAVLIPDVFLTGEYLSPVGRAGRPTSDAHFTTYNRTDACLRVQDVLTATVALRVVTGAKDVDVAALGDAGLWALLARAVAPQAVRRLIADAGQFRWHDEAEYLERLYVPHLLRLGGIASAIHLAAPAPLYLFNAGDDRHEAERRLYAELGGAGSLVIEPGPLPGT</sequence>
<evidence type="ECO:0000313" key="1">
    <source>
        <dbReference type="EMBL" id="CAA9296359.1"/>
    </source>
</evidence>
<name>A0A6J4K6K2_9CHLR</name>
<dbReference type="InterPro" id="IPR050261">
    <property type="entry name" value="FrsA_esterase"/>
</dbReference>
<protein>
    <recommendedName>
        <fullName evidence="2">Acetyl xylan esterase domain-containing protein</fullName>
    </recommendedName>
</protein>
<dbReference type="PANTHER" id="PTHR22946">
    <property type="entry name" value="DIENELACTONE HYDROLASE DOMAIN-CONTAINING PROTEIN-RELATED"/>
    <property type="match status" value="1"/>
</dbReference>
<accession>A0A6J4K6K2</accession>
<reference evidence="1" key="1">
    <citation type="submission" date="2020-02" db="EMBL/GenBank/DDBJ databases">
        <authorList>
            <person name="Meier V. D."/>
        </authorList>
    </citation>
    <scope>NUCLEOTIDE SEQUENCE</scope>
    <source>
        <strain evidence="1">AVDCRST_MAG77</strain>
    </source>
</reference>